<dbReference type="RefSeq" id="WP_377732132.1">
    <property type="nucleotide sequence ID" value="NZ_JBHSRI010000002.1"/>
</dbReference>
<organism evidence="2 3">
    <name type="scientific">Paenisporosarcina macmurdoensis</name>
    <dbReference type="NCBI Taxonomy" id="212659"/>
    <lineage>
        <taxon>Bacteria</taxon>
        <taxon>Bacillati</taxon>
        <taxon>Bacillota</taxon>
        <taxon>Bacilli</taxon>
        <taxon>Bacillales</taxon>
        <taxon>Caryophanaceae</taxon>
        <taxon>Paenisporosarcina</taxon>
    </lineage>
</organism>
<evidence type="ECO:0000256" key="1">
    <source>
        <dbReference type="SAM" id="MobiDB-lite"/>
    </source>
</evidence>
<gene>
    <name evidence="2" type="ORF">ACFPYN_01570</name>
</gene>
<evidence type="ECO:0000313" key="3">
    <source>
        <dbReference type="Proteomes" id="UP001596170"/>
    </source>
</evidence>
<protein>
    <submittedName>
        <fullName evidence="2">Uncharacterized protein</fullName>
    </submittedName>
</protein>
<proteinExistence type="predicted"/>
<accession>A0ABW1L374</accession>
<sequence length="98" mass="11293">MDSTNFETVNLQDALNNVKNEITSIEDLQLISPKIKETEANETKKVAKHVTKDFKKAERNAEKAAKLLEKQERNAAQQAKKEEHKENNSNKKEEKDKK</sequence>
<dbReference type="Proteomes" id="UP001596170">
    <property type="component" value="Unassembled WGS sequence"/>
</dbReference>
<keyword evidence="3" id="KW-1185">Reference proteome</keyword>
<dbReference type="EMBL" id="JBHSRI010000002">
    <property type="protein sequence ID" value="MFC6038130.1"/>
    <property type="molecule type" value="Genomic_DNA"/>
</dbReference>
<name>A0ABW1L374_9BACL</name>
<feature type="region of interest" description="Disordered" evidence="1">
    <location>
        <begin position="66"/>
        <end position="98"/>
    </location>
</feature>
<evidence type="ECO:0000313" key="2">
    <source>
        <dbReference type="EMBL" id="MFC6038130.1"/>
    </source>
</evidence>
<reference evidence="3" key="1">
    <citation type="journal article" date="2019" name="Int. J. Syst. Evol. Microbiol.">
        <title>The Global Catalogue of Microorganisms (GCM) 10K type strain sequencing project: providing services to taxonomists for standard genome sequencing and annotation.</title>
        <authorList>
            <consortium name="The Broad Institute Genomics Platform"/>
            <consortium name="The Broad Institute Genome Sequencing Center for Infectious Disease"/>
            <person name="Wu L."/>
            <person name="Ma J."/>
        </authorList>
    </citation>
    <scope>NUCLEOTIDE SEQUENCE [LARGE SCALE GENOMIC DNA]</scope>
    <source>
        <strain evidence="3">CCUG 54527</strain>
    </source>
</reference>
<comment type="caution">
    <text evidence="2">The sequence shown here is derived from an EMBL/GenBank/DDBJ whole genome shotgun (WGS) entry which is preliminary data.</text>
</comment>